<dbReference type="EMBL" id="KN837268">
    <property type="protein sequence ID" value="KIJ30115.1"/>
    <property type="molecule type" value="Genomic_DNA"/>
</dbReference>
<gene>
    <name evidence="3" type="ORF">M422DRAFT_53881</name>
</gene>
<dbReference type="AlphaFoldDB" id="A0A0C9UYB7"/>
<dbReference type="Proteomes" id="UP000054279">
    <property type="component" value="Unassembled WGS sequence"/>
</dbReference>
<proteinExistence type="predicted"/>
<evidence type="ECO:0000256" key="1">
    <source>
        <dbReference type="SAM" id="MobiDB-lite"/>
    </source>
</evidence>
<protein>
    <submittedName>
        <fullName evidence="3">Uncharacterized protein</fullName>
    </submittedName>
</protein>
<dbReference type="HOGENOM" id="CLU_2122629_0_0_1"/>
<evidence type="ECO:0000256" key="2">
    <source>
        <dbReference type="SAM" id="Phobius"/>
    </source>
</evidence>
<organism evidence="3 4">
    <name type="scientific">Sphaerobolus stellatus (strain SS14)</name>
    <dbReference type="NCBI Taxonomy" id="990650"/>
    <lineage>
        <taxon>Eukaryota</taxon>
        <taxon>Fungi</taxon>
        <taxon>Dikarya</taxon>
        <taxon>Basidiomycota</taxon>
        <taxon>Agaricomycotina</taxon>
        <taxon>Agaricomycetes</taxon>
        <taxon>Phallomycetidae</taxon>
        <taxon>Geastrales</taxon>
        <taxon>Sphaerobolaceae</taxon>
        <taxon>Sphaerobolus</taxon>
    </lineage>
</organism>
<sequence>MPHYQPLLQAEESKSGSSLSLGRGPEGARRSFLAPDTFVSGKLFTVLAILVAVNLILLSANLYYSLRMAEILSRYEETNLSSLPRPDPYVGLQYSQANCEYNSPLFNEERLIWT</sequence>
<keyword evidence="2" id="KW-0472">Membrane</keyword>
<reference evidence="3 4" key="1">
    <citation type="submission" date="2014-06" db="EMBL/GenBank/DDBJ databases">
        <title>Evolutionary Origins and Diversification of the Mycorrhizal Mutualists.</title>
        <authorList>
            <consortium name="DOE Joint Genome Institute"/>
            <consortium name="Mycorrhizal Genomics Consortium"/>
            <person name="Kohler A."/>
            <person name="Kuo A."/>
            <person name="Nagy L.G."/>
            <person name="Floudas D."/>
            <person name="Copeland A."/>
            <person name="Barry K.W."/>
            <person name="Cichocki N."/>
            <person name="Veneault-Fourrey C."/>
            <person name="LaButti K."/>
            <person name="Lindquist E.A."/>
            <person name="Lipzen A."/>
            <person name="Lundell T."/>
            <person name="Morin E."/>
            <person name="Murat C."/>
            <person name="Riley R."/>
            <person name="Ohm R."/>
            <person name="Sun H."/>
            <person name="Tunlid A."/>
            <person name="Henrissat B."/>
            <person name="Grigoriev I.V."/>
            <person name="Hibbett D.S."/>
            <person name="Martin F."/>
        </authorList>
    </citation>
    <scope>NUCLEOTIDE SEQUENCE [LARGE SCALE GENOMIC DNA]</scope>
    <source>
        <strain evidence="3 4">SS14</strain>
    </source>
</reference>
<keyword evidence="4" id="KW-1185">Reference proteome</keyword>
<evidence type="ECO:0000313" key="3">
    <source>
        <dbReference type="EMBL" id="KIJ30115.1"/>
    </source>
</evidence>
<keyword evidence="2" id="KW-1133">Transmembrane helix</keyword>
<feature type="transmembrane region" description="Helical" evidence="2">
    <location>
        <begin position="43"/>
        <end position="64"/>
    </location>
</feature>
<accession>A0A0C9UYB7</accession>
<keyword evidence="2" id="KW-0812">Transmembrane</keyword>
<name>A0A0C9UYB7_SPHS4</name>
<evidence type="ECO:0000313" key="4">
    <source>
        <dbReference type="Proteomes" id="UP000054279"/>
    </source>
</evidence>
<feature type="region of interest" description="Disordered" evidence="1">
    <location>
        <begin position="1"/>
        <end position="27"/>
    </location>
</feature>